<gene>
    <name evidence="2" type="ORF">SAMN05444148_1736</name>
</gene>
<keyword evidence="3" id="KW-1185">Reference proteome</keyword>
<dbReference type="Proteomes" id="UP000184522">
    <property type="component" value="Unassembled WGS sequence"/>
</dbReference>
<name>A0A1M5RZQ5_9FLAO</name>
<organism evidence="2 3">
    <name type="scientific">Winogradskyella jejuensis</name>
    <dbReference type="NCBI Taxonomy" id="1089305"/>
    <lineage>
        <taxon>Bacteria</taxon>
        <taxon>Pseudomonadati</taxon>
        <taxon>Bacteroidota</taxon>
        <taxon>Flavobacteriia</taxon>
        <taxon>Flavobacteriales</taxon>
        <taxon>Flavobacteriaceae</taxon>
        <taxon>Winogradskyella</taxon>
    </lineage>
</organism>
<dbReference type="AlphaFoldDB" id="A0A1M5RZQ5"/>
<evidence type="ECO:0000313" key="3">
    <source>
        <dbReference type="Proteomes" id="UP000184522"/>
    </source>
</evidence>
<sequence length="90" mass="9660">MGSTTLKIQNLKCGGCANTIVTQLLKIEGISGVIVNNETDEVSLNFELDTQLESVTKKLSDLGYPLKGEANTLPKKAKSFVSCAVGRMKK</sequence>
<dbReference type="EMBL" id="FQWS01000002">
    <property type="protein sequence ID" value="SHH31842.1"/>
    <property type="molecule type" value="Genomic_DNA"/>
</dbReference>
<dbReference type="STRING" id="1089305.SAMN05444148_1736"/>
<proteinExistence type="predicted"/>
<evidence type="ECO:0000259" key="1">
    <source>
        <dbReference type="PROSITE" id="PS50846"/>
    </source>
</evidence>
<accession>A0A1M5RZQ5</accession>
<dbReference type="SUPFAM" id="SSF55008">
    <property type="entry name" value="HMA, heavy metal-associated domain"/>
    <property type="match status" value="1"/>
</dbReference>
<dbReference type="Pfam" id="PF00403">
    <property type="entry name" value="HMA"/>
    <property type="match status" value="1"/>
</dbReference>
<dbReference type="Gene3D" id="3.30.70.100">
    <property type="match status" value="1"/>
</dbReference>
<dbReference type="InterPro" id="IPR006121">
    <property type="entry name" value="HMA_dom"/>
</dbReference>
<dbReference type="CDD" id="cd00371">
    <property type="entry name" value="HMA"/>
    <property type="match status" value="1"/>
</dbReference>
<dbReference type="OrthoDB" id="677920at2"/>
<dbReference type="RefSeq" id="WP_073085532.1">
    <property type="nucleotide sequence ID" value="NZ_FQWS01000002.1"/>
</dbReference>
<reference evidence="3" key="1">
    <citation type="submission" date="2016-11" db="EMBL/GenBank/DDBJ databases">
        <authorList>
            <person name="Varghese N."/>
            <person name="Submissions S."/>
        </authorList>
    </citation>
    <scope>NUCLEOTIDE SEQUENCE [LARGE SCALE GENOMIC DNA]</scope>
    <source>
        <strain evidence="3">DSM 25330</strain>
    </source>
</reference>
<dbReference type="PROSITE" id="PS50846">
    <property type="entry name" value="HMA_2"/>
    <property type="match status" value="1"/>
</dbReference>
<dbReference type="GO" id="GO:0046872">
    <property type="term" value="F:metal ion binding"/>
    <property type="evidence" value="ECO:0007669"/>
    <property type="project" value="InterPro"/>
</dbReference>
<protein>
    <submittedName>
        <fullName evidence="2">Copper chaperone CopZ</fullName>
    </submittedName>
</protein>
<evidence type="ECO:0000313" key="2">
    <source>
        <dbReference type="EMBL" id="SHH31842.1"/>
    </source>
</evidence>
<feature type="domain" description="HMA" evidence="1">
    <location>
        <begin position="2"/>
        <end position="67"/>
    </location>
</feature>
<dbReference type="InterPro" id="IPR036163">
    <property type="entry name" value="HMA_dom_sf"/>
</dbReference>